<proteinExistence type="predicted"/>
<comment type="cofactor">
    <cofactor evidence="1">
        <name>Fe(2+)</name>
        <dbReference type="ChEBI" id="CHEBI:29033"/>
    </cofactor>
</comment>
<dbReference type="InterPro" id="IPR003819">
    <property type="entry name" value="TauD/TfdA-like"/>
</dbReference>
<organism evidence="5 6">
    <name type="scientific">Acidiphilium iwatense</name>
    <dbReference type="NCBI Taxonomy" id="768198"/>
    <lineage>
        <taxon>Bacteria</taxon>
        <taxon>Pseudomonadati</taxon>
        <taxon>Pseudomonadota</taxon>
        <taxon>Alphaproteobacteria</taxon>
        <taxon>Acetobacterales</taxon>
        <taxon>Acidocellaceae</taxon>
        <taxon>Acidiphilium</taxon>
    </lineage>
</organism>
<dbReference type="Proteomes" id="UP001521209">
    <property type="component" value="Unassembled WGS sequence"/>
</dbReference>
<protein>
    <submittedName>
        <fullName evidence="5">TauD/TfdA family dioxygenase</fullName>
    </submittedName>
</protein>
<keyword evidence="6" id="KW-1185">Reference proteome</keyword>
<dbReference type="EMBL" id="JAKGBZ010000067">
    <property type="protein sequence ID" value="MCF3948652.1"/>
    <property type="molecule type" value="Genomic_DNA"/>
</dbReference>
<accession>A0ABS9E0X6</accession>
<keyword evidence="5" id="KW-0223">Dioxygenase</keyword>
<name>A0ABS9E0X6_9PROT</name>
<dbReference type="SUPFAM" id="SSF51197">
    <property type="entry name" value="Clavaminate synthase-like"/>
    <property type="match status" value="1"/>
</dbReference>
<evidence type="ECO:0000259" key="4">
    <source>
        <dbReference type="Pfam" id="PF02668"/>
    </source>
</evidence>
<evidence type="ECO:0000313" key="5">
    <source>
        <dbReference type="EMBL" id="MCF3948652.1"/>
    </source>
</evidence>
<keyword evidence="2" id="KW-0560">Oxidoreductase</keyword>
<dbReference type="Pfam" id="PF02668">
    <property type="entry name" value="TauD"/>
    <property type="match status" value="1"/>
</dbReference>
<evidence type="ECO:0000256" key="1">
    <source>
        <dbReference type="ARBA" id="ARBA00001954"/>
    </source>
</evidence>
<gene>
    <name evidence="5" type="ORF">L2A60_18495</name>
</gene>
<dbReference type="GO" id="GO:0051213">
    <property type="term" value="F:dioxygenase activity"/>
    <property type="evidence" value="ECO:0007669"/>
    <property type="project" value="UniProtKB-KW"/>
</dbReference>
<sequence length="348" mass="39156">MKTGVSNAQCQTKTICHTWVDDSSAWTKTDFDRDDSWIITLTSDEIDELHQAIQFARRHDRSPGDLTKSDFPLKDFALKLANCLHDVQYARGFVLLRGMAVSECSEEDAELLFRGIGTYLDNAVSQNANGDLLGHVRDSGYADYRGQSDIRGYQTRANLEFHTDVVDVVGLMCLRPAKEGGESLIVSSITVHNELLKLSSPHLGLLYGNFLFDRRGEERAGEPLYFVSPLYSFYEGVLSCRPGLIDYIFSAEKKTGIPLSPAQREALDLFVEQTLRPELQLSMKLQAGDIQLLNNSVILHSRTSFVDHKEAGRKRHLLRLWVNVEHGRPVDPDAFPYRNGVPVKTRLA</sequence>
<comment type="caution">
    <text evidence="5">The sequence shown here is derived from an EMBL/GenBank/DDBJ whole genome shotgun (WGS) entry which is preliminary data.</text>
</comment>
<evidence type="ECO:0000256" key="3">
    <source>
        <dbReference type="ARBA" id="ARBA00023194"/>
    </source>
</evidence>
<evidence type="ECO:0000256" key="2">
    <source>
        <dbReference type="ARBA" id="ARBA00023002"/>
    </source>
</evidence>
<reference evidence="5 6" key="1">
    <citation type="submission" date="2022-01" db="EMBL/GenBank/DDBJ databases">
        <authorList>
            <person name="Won M."/>
            <person name="Kim S.-J."/>
            <person name="Kwon S.-W."/>
        </authorList>
    </citation>
    <scope>NUCLEOTIDE SEQUENCE [LARGE SCALE GENOMIC DNA]</scope>
    <source>
        <strain evidence="5 6">KCTC 23505</strain>
    </source>
</reference>
<dbReference type="PANTHER" id="PTHR10696">
    <property type="entry name" value="GAMMA-BUTYROBETAINE HYDROXYLASE-RELATED"/>
    <property type="match status" value="1"/>
</dbReference>
<dbReference type="Gene3D" id="3.60.130.10">
    <property type="entry name" value="Clavaminate synthase-like"/>
    <property type="match status" value="1"/>
</dbReference>
<keyword evidence="3" id="KW-0045">Antibiotic biosynthesis</keyword>
<feature type="domain" description="TauD/TfdA-like" evidence="4">
    <location>
        <begin position="66"/>
        <end position="321"/>
    </location>
</feature>
<dbReference type="InterPro" id="IPR042098">
    <property type="entry name" value="TauD-like_sf"/>
</dbReference>
<dbReference type="InterPro" id="IPR050411">
    <property type="entry name" value="AlphaKG_dependent_hydroxylases"/>
</dbReference>
<dbReference type="PANTHER" id="PTHR10696:SF56">
    <property type="entry name" value="TAUD_TFDA-LIKE DOMAIN-CONTAINING PROTEIN"/>
    <property type="match status" value="1"/>
</dbReference>
<dbReference type="RefSeq" id="WP_235705965.1">
    <property type="nucleotide sequence ID" value="NZ_JAKGBZ010000067.1"/>
</dbReference>
<evidence type="ECO:0000313" key="6">
    <source>
        <dbReference type="Proteomes" id="UP001521209"/>
    </source>
</evidence>